<dbReference type="Proteomes" id="UP000232875">
    <property type="component" value="Unassembled WGS sequence"/>
</dbReference>
<dbReference type="EMBL" id="KZ454991">
    <property type="protein sequence ID" value="PKI83542.1"/>
    <property type="molecule type" value="Genomic_DNA"/>
</dbReference>
<dbReference type="OrthoDB" id="3356769at2759"/>
<reference evidence="1 2" key="1">
    <citation type="submission" date="2017-10" db="EMBL/GenBank/DDBJ databases">
        <title>A novel species of cold-tolerant Malassezia isolated from bats.</title>
        <authorList>
            <person name="Lorch J.M."/>
            <person name="Palmer J.M."/>
            <person name="Vanderwolf K.J."/>
            <person name="Schmidt K.Z."/>
            <person name="Verant M.L."/>
            <person name="Weller T.J."/>
            <person name="Blehert D.S."/>
        </authorList>
    </citation>
    <scope>NUCLEOTIDE SEQUENCE [LARGE SCALE GENOMIC DNA]</scope>
    <source>
        <strain evidence="1 2">NWHC:44797-103</strain>
    </source>
</reference>
<evidence type="ECO:0000313" key="2">
    <source>
        <dbReference type="Proteomes" id="UP000232875"/>
    </source>
</evidence>
<gene>
    <name evidence="1" type="ORF">MVES_002380</name>
</gene>
<evidence type="ECO:0000313" key="1">
    <source>
        <dbReference type="EMBL" id="PKI83542.1"/>
    </source>
</evidence>
<protein>
    <recommendedName>
        <fullName evidence="3">F-box domain-containing protein</fullName>
    </recommendedName>
</protein>
<organism evidence="1 2">
    <name type="scientific">Malassezia vespertilionis</name>
    <dbReference type="NCBI Taxonomy" id="2020962"/>
    <lineage>
        <taxon>Eukaryota</taxon>
        <taxon>Fungi</taxon>
        <taxon>Dikarya</taxon>
        <taxon>Basidiomycota</taxon>
        <taxon>Ustilaginomycotina</taxon>
        <taxon>Malasseziomycetes</taxon>
        <taxon>Malasseziales</taxon>
        <taxon>Malasseziaceae</taxon>
        <taxon>Malassezia</taxon>
    </lineage>
</organism>
<proteinExistence type="predicted"/>
<keyword evidence="2" id="KW-1185">Reference proteome</keyword>
<evidence type="ECO:0008006" key="3">
    <source>
        <dbReference type="Google" id="ProtNLM"/>
    </source>
</evidence>
<dbReference type="AlphaFoldDB" id="A0A2N1JAM0"/>
<name>A0A2N1JAM0_9BASI</name>
<accession>A0A2N1JAM0</accession>
<sequence length="401" mass="44622">MQAQAQVRASAGLPALPVETLVYIIGFLAVPATDGDESAICCLLRLSAVSKRVRVAALSALYSVIILPRYITKLTTVSAGWEAEMLRFLFYCGSTITHLSLWETESRALLRDAAQVPGANTAATQPIWAIGEQMLLHSTEASCTDAKKMDTEDMPGWLRAELLASGAKQVAKAHPAHFPLEPRSNAGDRWHTRPKPRPCTPVFLSIVLSYPFFANENPIAFANMVIWSRVEELDVYAPFEMHKSLHLLSQLGNTHIRRLRISSQHATIAIETMSDVPKEDKWGNALPPLRWKNACAVLAFLLTSSELLQAFLNEFLGRHISDPILLEAACLHLLTDGSHLPSGAVGAALETETKKMRDALAMRFKVTQRNQAIWGKLRHRAWDFRERAQFRRQGAWDALLN</sequence>